<keyword evidence="5" id="KW-0472">Membrane</keyword>
<dbReference type="Pfam" id="PF01103">
    <property type="entry name" value="Omp85"/>
    <property type="match status" value="1"/>
</dbReference>
<dbReference type="OrthoDB" id="1724197at2759"/>
<dbReference type="GO" id="GO:0045040">
    <property type="term" value="P:protein insertion into mitochondrial outer membrane"/>
    <property type="evidence" value="ECO:0007669"/>
    <property type="project" value="TreeGrafter"/>
</dbReference>
<dbReference type="STRING" id="147828.A0A4S2LUZ1"/>
<dbReference type="EMBL" id="SJOL01006408">
    <property type="protein sequence ID" value="TGZ67645.1"/>
    <property type="molecule type" value="Genomic_DNA"/>
</dbReference>
<evidence type="ECO:0000256" key="5">
    <source>
        <dbReference type="ARBA" id="ARBA00023136"/>
    </source>
</evidence>
<feature type="region of interest" description="Disordered" evidence="6">
    <location>
        <begin position="256"/>
        <end position="275"/>
    </location>
</feature>
<accession>A0A4S2LUZ1</accession>
<dbReference type="GO" id="GO:0005741">
    <property type="term" value="C:mitochondrial outer membrane"/>
    <property type="evidence" value="ECO:0007669"/>
    <property type="project" value="UniProtKB-SubCell"/>
</dbReference>
<evidence type="ECO:0000313" key="8">
    <source>
        <dbReference type="EMBL" id="TGZ67645.1"/>
    </source>
</evidence>
<keyword evidence="4" id="KW-0812">Transmembrane</keyword>
<organism evidence="8 9">
    <name type="scientific">Opisthorchis felineus</name>
    <dbReference type="NCBI Taxonomy" id="147828"/>
    <lineage>
        <taxon>Eukaryota</taxon>
        <taxon>Metazoa</taxon>
        <taxon>Spiralia</taxon>
        <taxon>Lophotrochozoa</taxon>
        <taxon>Platyhelminthes</taxon>
        <taxon>Trematoda</taxon>
        <taxon>Digenea</taxon>
        <taxon>Opisthorchiida</taxon>
        <taxon>Opisthorchiata</taxon>
        <taxon>Opisthorchiidae</taxon>
        <taxon>Opisthorchis</taxon>
    </lineage>
</organism>
<dbReference type="Gene3D" id="2.40.160.50">
    <property type="entry name" value="membrane protein fhac: a member of the omp85/tpsb transporter family"/>
    <property type="match status" value="1"/>
</dbReference>
<evidence type="ECO:0000256" key="3">
    <source>
        <dbReference type="ARBA" id="ARBA00022452"/>
    </source>
</evidence>
<protein>
    <recommendedName>
        <fullName evidence="7">Bacterial surface antigen (D15) domain-containing protein</fullName>
    </recommendedName>
</protein>
<comment type="similarity">
    <text evidence="2">Belongs to the SAM50/omp85 family.</text>
</comment>
<dbReference type="InterPro" id="IPR039910">
    <property type="entry name" value="D15-like"/>
</dbReference>
<dbReference type="AlphaFoldDB" id="A0A4S2LUZ1"/>
<dbReference type="PANTHER" id="PTHR12815:SF18">
    <property type="entry name" value="SORTING AND ASSEMBLY MACHINERY COMPONENT 50 HOMOLOG"/>
    <property type="match status" value="1"/>
</dbReference>
<proteinExistence type="inferred from homology"/>
<comment type="subcellular location">
    <subcellularLocation>
        <location evidence="1">Mitochondrion outer membrane</location>
        <topology evidence="1">Multi-pass membrane protein</topology>
    </subcellularLocation>
</comment>
<evidence type="ECO:0000259" key="7">
    <source>
        <dbReference type="Pfam" id="PF01103"/>
    </source>
</evidence>
<comment type="caution">
    <text evidence="8">The sequence shown here is derived from an EMBL/GenBank/DDBJ whole genome shotgun (WGS) entry which is preliminary data.</text>
</comment>
<evidence type="ECO:0000256" key="4">
    <source>
        <dbReference type="ARBA" id="ARBA00022692"/>
    </source>
</evidence>
<evidence type="ECO:0000313" key="9">
    <source>
        <dbReference type="Proteomes" id="UP000308267"/>
    </source>
</evidence>
<dbReference type="PANTHER" id="PTHR12815">
    <property type="entry name" value="SORTING AND ASSEMBLY MACHINERY SAMM50 PROTEIN FAMILY MEMBER"/>
    <property type="match status" value="1"/>
</dbReference>
<evidence type="ECO:0000256" key="2">
    <source>
        <dbReference type="ARBA" id="ARBA00010913"/>
    </source>
</evidence>
<dbReference type="Proteomes" id="UP000308267">
    <property type="component" value="Unassembled WGS sequence"/>
</dbReference>
<keyword evidence="3" id="KW-1134">Transmembrane beta strand</keyword>
<dbReference type="Gene3D" id="3.10.20.310">
    <property type="entry name" value="membrane protein fhac"/>
    <property type="match status" value="1"/>
</dbReference>
<keyword evidence="9" id="KW-1185">Reference proteome</keyword>
<dbReference type="InterPro" id="IPR000184">
    <property type="entry name" value="Bac_surfAg_D15"/>
</dbReference>
<sequence length="503" mass="55982">MSSFEMAQTHQIPAFVDKIIVSGLNRTEESLIKKQFHALVQSTNVKDLFERVSEAKKRLDRLGVFRYVYALVDIADEPSKYRVIFKVEEKRPATGRISLTHGTDGVSKMCGSVRFNNLLRGAEFADLDLEVGSNQLTTKIATLSKPLERNPYVRFSFGGTEGHWDHWWARFLRHERSVFSDVTVETAYGVHKFQWDANWREVEARDNTTPWAVRKESGAALKVGLKHTFEHDTRSDMVFPDSGFLFRLSKELASISPGSPTGQMAPDKVTSSSAARPVDDRAFQLKVEGLTHKPFRLTNWLVGEVTCSAGLTHSLSGHPVHIVDRFFLGGPLELRGFQWRTVSPMQPLLEPTQFNLPTADVVNETVDTTQTSTASRSPVGSDGFWLTGAHFYTPLPFFGAEEGSLASHFRLHAFCLAGSTLDSPVQRILDRIAASPSAPDRTSLTRRLLTELSSQPRAVVGGGLVIRFAGLLRIEINYCVPFKSQPGDLLKSGFNFGFGIAYS</sequence>
<evidence type="ECO:0000256" key="1">
    <source>
        <dbReference type="ARBA" id="ARBA00004374"/>
    </source>
</evidence>
<name>A0A4S2LUZ1_OPIFE</name>
<evidence type="ECO:0000256" key="6">
    <source>
        <dbReference type="SAM" id="MobiDB-lite"/>
    </source>
</evidence>
<gene>
    <name evidence="8" type="ORF">CRM22_004707</name>
</gene>
<reference evidence="8 9" key="1">
    <citation type="journal article" date="2019" name="BMC Genomics">
        <title>New insights from Opisthorchis felineus genome: update on genomics of the epidemiologically important liver flukes.</title>
        <authorList>
            <person name="Ershov N.I."/>
            <person name="Mordvinov V.A."/>
            <person name="Prokhortchouk E.B."/>
            <person name="Pakharukova M.Y."/>
            <person name="Gunbin K.V."/>
            <person name="Ustyantsev K."/>
            <person name="Genaev M.A."/>
            <person name="Blinov A.G."/>
            <person name="Mazur A."/>
            <person name="Boulygina E."/>
            <person name="Tsygankova S."/>
            <person name="Khrameeva E."/>
            <person name="Chekanov N."/>
            <person name="Fan G."/>
            <person name="Xiao A."/>
            <person name="Zhang H."/>
            <person name="Xu X."/>
            <person name="Yang H."/>
            <person name="Solovyev V."/>
            <person name="Lee S.M."/>
            <person name="Liu X."/>
            <person name="Afonnikov D.A."/>
            <person name="Skryabin K.G."/>
        </authorList>
    </citation>
    <scope>NUCLEOTIDE SEQUENCE [LARGE SCALE GENOMIC DNA]</scope>
    <source>
        <strain evidence="8">AK-0245</strain>
        <tissue evidence="8">Whole organism</tissue>
    </source>
</reference>
<feature type="domain" description="Bacterial surface antigen (D15)" evidence="7">
    <location>
        <begin position="192"/>
        <end position="500"/>
    </location>
</feature>